<dbReference type="EMBL" id="JAWWNJ010000005">
    <property type="protein sequence ID" value="KAK7056097.1"/>
    <property type="molecule type" value="Genomic_DNA"/>
</dbReference>
<dbReference type="Pfam" id="PF00106">
    <property type="entry name" value="adh_short"/>
    <property type="match status" value="1"/>
</dbReference>
<keyword evidence="1" id="KW-0560">Oxidoreductase</keyword>
<reference evidence="2 3" key="1">
    <citation type="journal article" date="2024" name="J Genomics">
        <title>Draft genome sequencing and assembly of Favolaschia claudopus CIRM-BRFM 2984 isolated from oak limbs.</title>
        <authorList>
            <person name="Navarro D."/>
            <person name="Drula E."/>
            <person name="Chaduli D."/>
            <person name="Cazenave R."/>
            <person name="Ahrendt S."/>
            <person name="Wang J."/>
            <person name="Lipzen A."/>
            <person name="Daum C."/>
            <person name="Barry K."/>
            <person name="Grigoriev I.V."/>
            <person name="Favel A."/>
            <person name="Rosso M.N."/>
            <person name="Martin F."/>
        </authorList>
    </citation>
    <scope>NUCLEOTIDE SEQUENCE [LARGE SCALE GENOMIC DNA]</scope>
    <source>
        <strain evidence="2 3">CIRM-BRFM 2984</strain>
    </source>
</reference>
<protein>
    <submittedName>
        <fullName evidence="2">NAD-binding protein</fullName>
    </submittedName>
</protein>
<dbReference type="InterPro" id="IPR036291">
    <property type="entry name" value="NAD(P)-bd_dom_sf"/>
</dbReference>
<dbReference type="PRINTS" id="PR00081">
    <property type="entry name" value="GDHRDH"/>
</dbReference>
<name>A0AAW0DUI9_9AGAR</name>
<organism evidence="2 3">
    <name type="scientific">Favolaschia claudopus</name>
    <dbReference type="NCBI Taxonomy" id="2862362"/>
    <lineage>
        <taxon>Eukaryota</taxon>
        <taxon>Fungi</taxon>
        <taxon>Dikarya</taxon>
        <taxon>Basidiomycota</taxon>
        <taxon>Agaricomycotina</taxon>
        <taxon>Agaricomycetes</taxon>
        <taxon>Agaricomycetidae</taxon>
        <taxon>Agaricales</taxon>
        <taxon>Marasmiineae</taxon>
        <taxon>Mycenaceae</taxon>
        <taxon>Favolaschia</taxon>
    </lineage>
</organism>
<dbReference type="PANTHER" id="PTHR43157:SF31">
    <property type="entry name" value="PHOSPHATIDYLINOSITOL-GLYCAN BIOSYNTHESIS CLASS F PROTEIN"/>
    <property type="match status" value="1"/>
</dbReference>
<evidence type="ECO:0000256" key="1">
    <source>
        <dbReference type="ARBA" id="ARBA00023002"/>
    </source>
</evidence>
<keyword evidence="3" id="KW-1185">Reference proteome</keyword>
<accession>A0AAW0DUI9</accession>
<evidence type="ECO:0000313" key="2">
    <source>
        <dbReference type="EMBL" id="KAK7056097.1"/>
    </source>
</evidence>
<proteinExistence type="predicted"/>
<dbReference type="Gene3D" id="3.40.50.720">
    <property type="entry name" value="NAD(P)-binding Rossmann-like Domain"/>
    <property type="match status" value="1"/>
</dbReference>
<dbReference type="GO" id="GO:0016491">
    <property type="term" value="F:oxidoreductase activity"/>
    <property type="evidence" value="ECO:0007669"/>
    <property type="project" value="UniProtKB-KW"/>
</dbReference>
<dbReference type="PANTHER" id="PTHR43157">
    <property type="entry name" value="PHOSPHATIDYLINOSITOL-GLYCAN BIOSYNTHESIS CLASS F PROTEIN-RELATED"/>
    <property type="match status" value="1"/>
</dbReference>
<dbReference type="Proteomes" id="UP001362999">
    <property type="component" value="Unassembled WGS sequence"/>
</dbReference>
<dbReference type="SUPFAM" id="SSF51735">
    <property type="entry name" value="NAD(P)-binding Rossmann-fold domains"/>
    <property type="match status" value="1"/>
</dbReference>
<dbReference type="InterPro" id="IPR002347">
    <property type="entry name" value="SDR_fam"/>
</dbReference>
<dbReference type="AlphaFoldDB" id="A0AAW0DUI9"/>
<sequence>MAPLILEKNLPDLHGKVVIVTGGNTGIGYATIQILARRGAKVYMAARNESRAKEAIYKMQSDSKGLGEGSVEWLELDLSDPRSAARAAQTFLGKERRLDMLINNAAVSSGPFKLTPDGLLDIMVTNYLSHVILINGLLPLLKQTAAEPNSDVRIVALTSAAHTMVNPETFATKESLNRQYGDSMKGYLTTYGNTKLAIILHIKALQKRLSHTSITCVSVHPGAITTAGGQKFVRSLPLVGWGVAKVLMPMVFGSWEEGALTVLYAAVAGPRDGLRGEYVTPKGIEKPSKEARDERLSEEVYETTERVVRELGL</sequence>
<comment type="caution">
    <text evidence="2">The sequence shown here is derived from an EMBL/GenBank/DDBJ whole genome shotgun (WGS) entry which is preliminary data.</text>
</comment>
<gene>
    <name evidence="2" type="ORF">R3P38DRAFT_2850410</name>
</gene>
<evidence type="ECO:0000313" key="3">
    <source>
        <dbReference type="Proteomes" id="UP001362999"/>
    </source>
</evidence>